<dbReference type="Proteomes" id="UP000523196">
    <property type="component" value="Unassembled WGS sequence"/>
</dbReference>
<comment type="caution">
    <text evidence="14">The sequence shown here is derived from an EMBL/GenBank/DDBJ whole genome shotgun (WGS) entry which is preliminary data.</text>
</comment>
<gene>
    <name evidence="14" type="primary">bla</name>
    <name evidence="14" type="ORF">H4F98_04340</name>
</gene>
<keyword evidence="8" id="KW-0574">Periplasm</keyword>
<evidence type="ECO:0000256" key="8">
    <source>
        <dbReference type="ARBA" id="ARBA00022764"/>
    </source>
</evidence>
<dbReference type="InterPro" id="IPR050855">
    <property type="entry name" value="NDM-1-like"/>
</dbReference>
<dbReference type="AlphaFoldDB" id="A0A7W3TKA8"/>
<evidence type="ECO:0000256" key="4">
    <source>
        <dbReference type="ARBA" id="ARBA00005250"/>
    </source>
</evidence>
<dbReference type="EC" id="3.5.2.6" evidence="5"/>
<dbReference type="InterPro" id="IPR001018">
    <property type="entry name" value="Beta-lactamase_class-B_CS"/>
</dbReference>
<dbReference type="RefSeq" id="WP_182685401.1">
    <property type="nucleotide sequence ID" value="NZ_JACHTF010000003.1"/>
</dbReference>
<keyword evidence="10" id="KW-0862">Zinc</keyword>
<comment type="similarity">
    <text evidence="4">Belongs to the metallo-beta-lactamase superfamily. Class-B beta-lactamase family.</text>
</comment>
<evidence type="ECO:0000256" key="3">
    <source>
        <dbReference type="ARBA" id="ARBA00004418"/>
    </source>
</evidence>
<dbReference type="GO" id="GO:0008800">
    <property type="term" value="F:beta-lactamase activity"/>
    <property type="evidence" value="ECO:0007669"/>
    <property type="project" value="UniProtKB-EC"/>
</dbReference>
<evidence type="ECO:0000256" key="7">
    <source>
        <dbReference type="ARBA" id="ARBA00022729"/>
    </source>
</evidence>
<evidence type="ECO:0000256" key="10">
    <source>
        <dbReference type="ARBA" id="ARBA00022833"/>
    </source>
</evidence>
<dbReference type="SUPFAM" id="SSF56281">
    <property type="entry name" value="Metallo-hydrolase/oxidoreductase"/>
    <property type="match status" value="1"/>
</dbReference>
<feature type="signal peptide" evidence="12">
    <location>
        <begin position="1"/>
        <end position="31"/>
    </location>
</feature>
<evidence type="ECO:0000256" key="11">
    <source>
        <dbReference type="ARBA" id="ARBA00023251"/>
    </source>
</evidence>
<accession>A0A7W3TKA8</accession>
<dbReference type="InterPro" id="IPR001279">
    <property type="entry name" value="Metallo-B-lactamas"/>
</dbReference>
<dbReference type="InterPro" id="IPR036866">
    <property type="entry name" value="RibonucZ/Hydroxyglut_hydro"/>
</dbReference>
<feature type="domain" description="Metallo-beta-lactamase" evidence="13">
    <location>
        <begin position="68"/>
        <end position="256"/>
    </location>
</feature>
<evidence type="ECO:0000256" key="1">
    <source>
        <dbReference type="ARBA" id="ARBA00001526"/>
    </source>
</evidence>
<dbReference type="NCBIfam" id="NF012229">
    <property type="entry name" value="bla_class_B_core"/>
    <property type="match status" value="1"/>
</dbReference>
<evidence type="ECO:0000313" key="15">
    <source>
        <dbReference type="Proteomes" id="UP000523196"/>
    </source>
</evidence>
<evidence type="ECO:0000256" key="5">
    <source>
        <dbReference type="ARBA" id="ARBA00012865"/>
    </source>
</evidence>
<evidence type="ECO:0000259" key="13">
    <source>
        <dbReference type="SMART" id="SM00849"/>
    </source>
</evidence>
<proteinExistence type="inferred from homology"/>
<comment type="catalytic activity">
    <reaction evidence="1">
        <text>a beta-lactam + H2O = a substituted beta-amino acid</text>
        <dbReference type="Rhea" id="RHEA:20401"/>
        <dbReference type="ChEBI" id="CHEBI:15377"/>
        <dbReference type="ChEBI" id="CHEBI:35627"/>
        <dbReference type="ChEBI" id="CHEBI:140347"/>
        <dbReference type="EC" id="3.5.2.6"/>
    </reaction>
</comment>
<keyword evidence="7 12" id="KW-0732">Signal</keyword>
<evidence type="ECO:0000256" key="2">
    <source>
        <dbReference type="ARBA" id="ARBA00001947"/>
    </source>
</evidence>
<name>A0A7W3TKA8_9GAMM</name>
<reference evidence="14 15" key="1">
    <citation type="submission" date="2020-08" db="EMBL/GenBank/DDBJ databases">
        <authorList>
            <person name="Xu S."/>
            <person name="Li A."/>
        </authorList>
    </citation>
    <scope>NUCLEOTIDE SEQUENCE [LARGE SCALE GENOMIC DNA]</scope>
    <source>
        <strain evidence="14 15">119BY6-57</strain>
    </source>
</reference>
<dbReference type="GO" id="GO:0046677">
    <property type="term" value="P:response to antibiotic"/>
    <property type="evidence" value="ECO:0007669"/>
    <property type="project" value="UniProtKB-KW"/>
</dbReference>
<dbReference type="GO" id="GO:0042597">
    <property type="term" value="C:periplasmic space"/>
    <property type="evidence" value="ECO:0007669"/>
    <property type="project" value="UniProtKB-SubCell"/>
</dbReference>
<sequence>MPSTRSPGRLPSSARAALATLLALSTLPAFAADAPLPQLQAYEVRESWRQPIEPFRIAEHTWYIGTQGLSALLVKTDAGAVLIDGGMPQAADMLLAHMAALGVAPGDLKYILHSHAHGDHAGPVAAIQRATGATLVSNAESAVLLARGGSDDIHFGDAIVYPPARAGRLVMDGESIELGGMRFTVHFTPAHTPGSMSWTWTDRRDGRDTAIAYVDSISAPGYRLLDNPRYPRIVDDYRRGFEAIRALPCGLLVTPHPDASGWTPANADDRLPRPMSCRDYADAGERALDQRIAEQRAAKAGD</sequence>
<evidence type="ECO:0000256" key="6">
    <source>
        <dbReference type="ARBA" id="ARBA00022723"/>
    </source>
</evidence>
<keyword evidence="6" id="KW-0479">Metal-binding</keyword>
<evidence type="ECO:0000256" key="9">
    <source>
        <dbReference type="ARBA" id="ARBA00022801"/>
    </source>
</evidence>
<comment type="subcellular location">
    <subcellularLocation>
        <location evidence="3">Periplasm</location>
    </subcellularLocation>
</comment>
<keyword evidence="15" id="KW-1185">Reference proteome</keyword>
<dbReference type="GO" id="GO:0008270">
    <property type="term" value="F:zinc ion binding"/>
    <property type="evidence" value="ECO:0007669"/>
    <property type="project" value="InterPro"/>
</dbReference>
<comment type="cofactor">
    <cofactor evidence="2">
        <name>Zn(2+)</name>
        <dbReference type="ChEBI" id="CHEBI:29105"/>
    </cofactor>
</comment>
<dbReference type="EMBL" id="JACHTF010000003">
    <property type="protein sequence ID" value="MBB1059796.1"/>
    <property type="molecule type" value="Genomic_DNA"/>
</dbReference>
<evidence type="ECO:0000313" key="14">
    <source>
        <dbReference type="EMBL" id="MBB1059796.1"/>
    </source>
</evidence>
<dbReference type="Gene3D" id="3.60.15.10">
    <property type="entry name" value="Ribonuclease Z/Hydroxyacylglutathione hydrolase-like"/>
    <property type="match status" value="1"/>
</dbReference>
<dbReference type="NCBIfam" id="NF033105">
    <property type="entry name" value="bla_subclass_B3"/>
    <property type="match status" value="1"/>
</dbReference>
<dbReference type="GO" id="GO:0017001">
    <property type="term" value="P:antibiotic catabolic process"/>
    <property type="evidence" value="ECO:0007669"/>
    <property type="project" value="InterPro"/>
</dbReference>
<keyword evidence="11" id="KW-0046">Antibiotic resistance</keyword>
<dbReference type="PANTHER" id="PTHR42951">
    <property type="entry name" value="METALLO-BETA-LACTAMASE DOMAIN-CONTAINING"/>
    <property type="match status" value="1"/>
</dbReference>
<dbReference type="SMART" id="SM00849">
    <property type="entry name" value="Lactamase_B"/>
    <property type="match status" value="1"/>
</dbReference>
<protein>
    <recommendedName>
        <fullName evidence="5">beta-lactamase</fullName>
        <ecNumber evidence="5">3.5.2.6</ecNumber>
    </recommendedName>
</protein>
<dbReference type="Pfam" id="PF00753">
    <property type="entry name" value="Lactamase_B"/>
    <property type="match status" value="1"/>
</dbReference>
<organism evidence="14 15">
    <name type="scientific">Marilutibacter spongiae</name>
    <dbReference type="NCBI Taxonomy" id="2025720"/>
    <lineage>
        <taxon>Bacteria</taxon>
        <taxon>Pseudomonadati</taxon>
        <taxon>Pseudomonadota</taxon>
        <taxon>Gammaproteobacteria</taxon>
        <taxon>Lysobacterales</taxon>
        <taxon>Lysobacteraceae</taxon>
        <taxon>Marilutibacter</taxon>
    </lineage>
</organism>
<evidence type="ECO:0000256" key="12">
    <source>
        <dbReference type="SAM" id="SignalP"/>
    </source>
</evidence>
<feature type="chain" id="PRO_5031555834" description="beta-lactamase" evidence="12">
    <location>
        <begin position="32"/>
        <end position="302"/>
    </location>
</feature>
<dbReference type="PROSITE" id="PS00743">
    <property type="entry name" value="BETA_LACTAMASE_B_1"/>
    <property type="match status" value="1"/>
</dbReference>
<dbReference type="PANTHER" id="PTHR42951:SF17">
    <property type="entry name" value="METALLO-BETA-LACTAMASE DOMAIN-CONTAINING PROTEIN"/>
    <property type="match status" value="1"/>
</dbReference>
<keyword evidence="9" id="KW-0378">Hydrolase</keyword>